<feature type="transmembrane region" description="Helical" evidence="1">
    <location>
        <begin position="7"/>
        <end position="27"/>
    </location>
</feature>
<sequence>MDAVLRLLVPVVIGLLFLAVIAGWFWYTTWLVRSAIDELAHRRRLLAGVDPLQVTAKKATASVEAAHDAAHRALSLTVESWYDLRESRAVGTALVERFPKIEERAARDPEFLDVLEDADALLNDPRPGSEAIDDFLVRTARMDELNLRLRHLVHQYDAAGKRGFGRFFR</sequence>
<evidence type="ECO:0000313" key="3">
    <source>
        <dbReference type="Proteomes" id="UP001500383"/>
    </source>
</evidence>
<comment type="caution">
    <text evidence="2">The sequence shown here is derived from an EMBL/GenBank/DDBJ whole genome shotgun (WGS) entry which is preliminary data.</text>
</comment>
<keyword evidence="3" id="KW-1185">Reference proteome</keyword>
<keyword evidence="1" id="KW-0812">Transmembrane</keyword>
<organism evidence="2 3">
    <name type="scientific">Dietzia cercidiphylli</name>
    <dbReference type="NCBI Taxonomy" id="498199"/>
    <lineage>
        <taxon>Bacteria</taxon>
        <taxon>Bacillati</taxon>
        <taxon>Actinomycetota</taxon>
        <taxon>Actinomycetes</taxon>
        <taxon>Mycobacteriales</taxon>
        <taxon>Dietziaceae</taxon>
        <taxon>Dietzia</taxon>
    </lineage>
</organism>
<gene>
    <name evidence="2" type="ORF">GCM10009831_03820</name>
</gene>
<keyword evidence="1" id="KW-1133">Transmembrane helix</keyword>
<name>A0ABN2I593_9ACTN</name>
<proteinExistence type="predicted"/>
<dbReference type="EMBL" id="BAAAQG010000003">
    <property type="protein sequence ID" value="GAA1698889.1"/>
    <property type="molecule type" value="Genomic_DNA"/>
</dbReference>
<evidence type="ECO:0000313" key="2">
    <source>
        <dbReference type="EMBL" id="GAA1698889.1"/>
    </source>
</evidence>
<reference evidence="2 3" key="1">
    <citation type="journal article" date="2019" name="Int. J. Syst. Evol. Microbiol.">
        <title>The Global Catalogue of Microorganisms (GCM) 10K type strain sequencing project: providing services to taxonomists for standard genome sequencing and annotation.</title>
        <authorList>
            <consortium name="The Broad Institute Genomics Platform"/>
            <consortium name="The Broad Institute Genome Sequencing Center for Infectious Disease"/>
            <person name="Wu L."/>
            <person name="Ma J."/>
        </authorList>
    </citation>
    <scope>NUCLEOTIDE SEQUENCE [LARGE SCALE GENOMIC DNA]</scope>
    <source>
        <strain evidence="2 3">JCM 16002</strain>
    </source>
</reference>
<evidence type="ECO:0000256" key="1">
    <source>
        <dbReference type="SAM" id="Phobius"/>
    </source>
</evidence>
<accession>A0ABN2I593</accession>
<protein>
    <recommendedName>
        <fullName evidence="4">Secreted protein</fullName>
    </recommendedName>
</protein>
<keyword evidence="1" id="KW-0472">Membrane</keyword>
<dbReference type="Proteomes" id="UP001500383">
    <property type="component" value="Unassembled WGS sequence"/>
</dbReference>
<evidence type="ECO:0008006" key="4">
    <source>
        <dbReference type="Google" id="ProtNLM"/>
    </source>
</evidence>